<proteinExistence type="predicted"/>
<dbReference type="Proteomes" id="UP000679725">
    <property type="component" value="Unassembled WGS sequence"/>
</dbReference>
<keyword evidence="2" id="KW-1185">Reference proteome</keyword>
<organism evidence="1 2">
    <name type="scientific">Dyadobacter linearis</name>
    <dbReference type="NCBI Taxonomy" id="2823330"/>
    <lineage>
        <taxon>Bacteria</taxon>
        <taxon>Pseudomonadati</taxon>
        <taxon>Bacteroidota</taxon>
        <taxon>Cytophagia</taxon>
        <taxon>Cytophagales</taxon>
        <taxon>Spirosomataceae</taxon>
        <taxon>Dyadobacter</taxon>
    </lineage>
</organism>
<dbReference type="EMBL" id="CAJRAU010000001">
    <property type="protein sequence ID" value="CAG5067655.1"/>
    <property type="molecule type" value="Genomic_DNA"/>
</dbReference>
<comment type="caution">
    <text evidence="1">The sequence shown here is derived from an EMBL/GenBank/DDBJ whole genome shotgun (WGS) entry which is preliminary data.</text>
</comment>
<gene>
    <name evidence="1" type="ORF">DYBT9623_00376</name>
</gene>
<protein>
    <submittedName>
        <fullName evidence="1">Uncharacterized protein</fullName>
    </submittedName>
</protein>
<reference evidence="1 2" key="1">
    <citation type="submission" date="2021-04" db="EMBL/GenBank/DDBJ databases">
        <authorList>
            <person name="Rodrigo-Torres L."/>
            <person name="Arahal R. D."/>
            <person name="Lucena T."/>
        </authorList>
    </citation>
    <scope>NUCLEOTIDE SEQUENCE [LARGE SCALE GENOMIC DNA]</scope>
    <source>
        <strain evidence="1 2">CECT 9623</strain>
    </source>
</reference>
<name>A0ABM8UJP1_9BACT</name>
<accession>A0ABM8UJP1</accession>
<evidence type="ECO:0000313" key="2">
    <source>
        <dbReference type="Proteomes" id="UP000679725"/>
    </source>
</evidence>
<evidence type="ECO:0000313" key="1">
    <source>
        <dbReference type="EMBL" id="CAG5067655.1"/>
    </source>
</evidence>
<sequence length="39" mass="4466">MQQNVEIGGRIPAMFIICEKIVLIKTQELNRTLDPLIVQ</sequence>